<dbReference type="InterPro" id="IPR010994">
    <property type="entry name" value="RuvA_2-like"/>
</dbReference>
<evidence type="ECO:0000256" key="3">
    <source>
        <dbReference type="HAMAP-Rule" id="MF_01488"/>
    </source>
</evidence>
<dbReference type="Pfam" id="PF14520">
    <property type="entry name" value="HHH_5"/>
    <property type="match status" value="1"/>
</dbReference>
<dbReference type="Proteomes" id="UP001167160">
    <property type="component" value="Unassembled WGS sequence"/>
</dbReference>
<keyword evidence="3" id="KW-0378">Hydrolase</keyword>
<keyword evidence="3" id="KW-0238">DNA-binding</keyword>
<gene>
    <name evidence="3" type="primary">recD2</name>
    <name evidence="5" type="ORF">M1E25_00930</name>
</gene>
<accession>A0ABT0X1A7</accession>
<evidence type="ECO:0000259" key="4">
    <source>
        <dbReference type="SMART" id="SM00382"/>
    </source>
</evidence>
<dbReference type="Gene3D" id="1.10.150.20">
    <property type="entry name" value="5' to 3' exonuclease, C-terminal subdomain"/>
    <property type="match status" value="1"/>
</dbReference>
<dbReference type="Pfam" id="PF23139">
    <property type="entry name" value="OB_YrrC"/>
    <property type="match status" value="1"/>
</dbReference>
<dbReference type="CDD" id="cd17933">
    <property type="entry name" value="DEXSc_RecD-like"/>
    <property type="match status" value="1"/>
</dbReference>
<proteinExistence type="inferred from homology"/>
<dbReference type="PANTHER" id="PTHR43788:SF6">
    <property type="entry name" value="DNA HELICASE B"/>
    <property type="match status" value="1"/>
</dbReference>
<dbReference type="Gene3D" id="1.10.10.2220">
    <property type="match status" value="1"/>
</dbReference>
<dbReference type="InterPro" id="IPR003593">
    <property type="entry name" value="AAA+_ATPase"/>
</dbReference>
<dbReference type="Pfam" id="PF13245">
    <property type="entry name" value="AAA_19"/>
    <property type="match status" value="1"/>
</dbReference>
<dbReference type="Pfam" id="PF13538">
    <property type="entry name" value="UvrD_C_2"/>
    <property type="match status" value="1"/>
</dbReference>
<dbReference type="InterPro" id="IPR050534">
    <property type="entry name" value="Coronavir_polyprotein_1ab"/>
</dbReference>
<dbReference type="SMART" id="SM00382">
    <property type="entry name" value="AAA"/>
    <property type="match status" value="1"/>
</dbReference>
<dbReference type="NCBIfam" id="TIGR01448">
    <property type="entry name" value="recD_rel"/>
    <property type="match status" value="1"/>
</dbReference>
<keyword evidence="6" id="KW-1185">Reference proteome</keyword>
<dbReference type="InterPro" id="IPR027417">
    <property type="entry name" value="P-loop_NTPase"/>
</dbReference>
<dbReference type="InterPro" id="IPR006345">
    <property type="entry name" value="RecD2"/>
</dbReference>
<dbReference type="EMBL" id="JAMQGM010000001">
    <property type="protein sequence ID" value="MCM2575930.1"/>
    <property type="molecule type" value="Genomic_DNA"/>
</dbReference>
<comment type="function">
    <text evidence="3">DNA-dependent ATPase and ATP-dependent 5'-3' DNA helicase. Has no activity on blunt DNA or DNA with 3'-overhangs, requires at least 10 bases of 5'-ssDNA for helicase activity.</text>
</comment>
<comment type="catalytic activity">
    <reaction evidence="3">
        <text>ATP + H2O = ADP + phosphate + H(+)</text>
        <dbReference type="Rhea" id="RHEA:13065"/>
        <dbReference type="ChEBI" id="CHEBI:15377"/>
        <dbReference type="ChEBI" id="CHEBI:15378"/>
        <dbReference type="ChEBI" id="CHEBI:30616"/>
        <dbReference type="ChEBI" id="CHEBI:43474"/>
        <dbReference type="ChEBI" id="CHEBI:456216"/>
        <dbReference type="EC" id="5.6.2.3"/>
    </reaction>
</comment>
<dbReference type="InterPro" id="IPR041451">
    <property type="entry name" value="RecD2_SH13"/>
</dbReference>
<organism evidence="5 6">
    <name type="scientific">Streptomyces meridianus</name>
    <dbReference type="NCBI Taxonomy" id="2938945"/>
    <lineage>
        <taxon>Bacteria</taxon>
        <taxon>Bacillati</taxon>
        <taxon>Actinomycetota</taxon>
        <taxon>Actinomycetes</taxon>
        <taxon>Kitasatosporales</taxon>
        <taxon>Streptomycetaceae</taxon>
        <taxon>Streptomyces</taxon>
    </lineage>
</organism>
<keyword evidence="1 3" id="KW-0547">Nucleotide-binding</keyword>
<dbReference type="Pfam" id="PF18335">
    <property type="entry name" value="SH3_13"/>
    <property type="match status" value="1"/>
</dbReference>
<comment type="caution">
    <text evidence="5">The sequence shown here is derived from an EMBL/GenBank/DDBJ whole genome shotgun (WGS) entry which is preliminary data.</text>
</comment>
<dbReference type="Pfam" id="PF14490">
    <property type="entry name" value="HHH_RecD2"/>
    <property type="match status" value="1"/>
</dbReference>
<evidence type="ECO:0000313" key="5">
    <source>
        <dbReference type="EMBL" id="MCM2575930.1"/>
    </source>
</evidence>
<dbReference type="PANTHER" id="PTHR43788">
    <property type="entry name" value="DNA2/NAM7 HELICASE FAMILY MEMBER"/>
    <property type="match status" value="1"/>
</dbReference>
<dbReference type="SUPFAM" id="SSF47781">
    <property type="entry name" value="RuvA domain 2-like"/>
    <property type="match status" value="1"/>
</dbReference>
<evidence type="ECO:0000256" key="2">
    <source>
        <dbReference type="ARBA" id="ARBA00022840"/>
    </source>
</evidence>
<evidence type="ECO:0000313" key="6">
    <source>
        <dbReference type="Proteomes" id="UP001167160"/>
    </source>
</evidence>
<evidence type="ECO:0000256" key="1">
    <source>
        <dbReference type="ARBA" id="ARBA00022741"/>
    </source>
</evidence>
<comment type="similarity">
    <text evidence="3">Belongs to the RecD family. RecD2 subfamily.</text>
</comment>
<feature type="binding site" evidence="3">
    <location>
        <begin position="359"/>
        <end position="363"/>
    </location>
    <ligand>
        <name>ATP</name>
        <dbReference type="ChEBI" id="CHEBI:30616"/>
    </ligand>
</feature>
<keyword evidence="3" id="KW-0413">Isomerase</keyword>
<dbReference type="EC" id="5.6.2.3" evidence="3"/>
<keyword evidence="2 3" id="KW-0067">ATP-binding</keyword>
<sequence>MVQVAVLEGVLERITYANEENGYTVARVDTGRSGDLLTVVGSLLGAQPGESLRMEGRWGSHPQYGRQFTVENYTTVLPATVQGIRRYLGSGLIKGIGPRIAERIVDHFGIDTLDIIEKEPGRLIEVPGLGPKRTKLIGAAWEEQKAIKEVMVFLQGVGVSTSIAVRIYKKYEDASISVVRNRPYRLAADVWGIGFLTADRIAQAVGIPHDSPERVKAGLQYALSQSADAGHCYLPEEQLIADAVKLLQVDTGLVIDCLAELAAEEEGVVREHVPGPEGGGTVPAVYLVPFHRAEISLAGQLLRLLRTEEDRLPAFRDVDWEAALTWLAGRTGADLAPEQREAVKLALSQKVAVLTGGPGCGKSFTVRSVVELARAKKARVVLAAPTGRAAKRLSELTGAEASTVHRLLELKPGGDAAYDRDRPLDADLVVVDEASMLDLLLANKLVKAVPPGAHLLLVGDVDQLPSVGAGEVLRDLLADGSPVPAVRLTRIFRQAQQSGVVTNAHRINSGVPPLTRGLPDFFLFAEEDTEEAGRLTVDVAARRIPARFGLDPRRDVQVLAPMHRGPAGAGTLNGLLQQAVTPARPDLPERRFGGRVFRVGDKVTQIRNNYEKGANGVFNGTVGVVTSLNNDEQRLTVLTDEDEEVPYDFDELDELTHAYAVTIHRSQGSEYPAVVIPVTTGAWMMLQRNLLYTAVTRAKRLVVLVGSRRALGQAVRTVSAGRRCTALDHRLGGAVRP</sequence>
<feature type="domain" description="AAA+ ATPase" evidence="4">
    <location>
        <begin position="348"/>
        <end position="550"/>
    </location>
</feature>
<dbReference type="CDD" id="cd18809">
    <property type="entry name" value="SF1_C_RecD"/>
    <property type="match status" value="1"/>
</dbReference>
<dbReference type="InterPro" id="IPR027785">
    <property type="entry name" value="UvrD-like_helicase_C"/>
</dbReference>
<dbReference type="Gene3D" id="3.40.50.300">
    <property type="entry name" value="P-loop containing nucleotide triphosphate hydrolases"/>
    <property type="match status" value="2"/>
</dbReference>
<reference evidence="5" key="1">
    <citation type="journal article" date="2023" name="Int. J. Syst. Evol. Microbiol.">
        <title>Streptomyces meridianus sp. nov. isolated from brackish water of the Tagus estuary in Alcochete, Portugal.</title>
        <authorList>
            <person name="Santos J.D.N."/>
            <person name="Klimek D."/>
            <person name="Calusinska M."/>
            <person name="Lobo Da Cunha A."/>
            <person name="Catita J."/>
            <person name="Goncalves H."/>
            <person name="Gonzalez I."/>
            <person name="Reyes F."/>
            <person name="Lage O.M."/>
        </authorList>
    </citation>
    <scope>NUCLEOTIDE SEQUENCE</scope>
    <source>
        <strain evidence="5">MTZ3.1</strain>
    </source>
</reference>
<protein>
    <recommendedName>
        <fullName evidence="3">ATP-dependent RecD2 DNA helicase</fullName>
        <ecNumber evidence="3">5.6.2.3</ecNumber>
    </recommendedName>
    <alternativeName>
        <fullName evidence="3">DNA 5'-3' helicase subunit RecD2</fullName>
    </alternativeName>
</protein>
<dbReference type="SUPFAM" id="SSF52540">
    <property type="entry name" value="P-loop containing nucleoside triphosphate hydrolases"/>
    <property type="match status" value="1"/>
</dbReference>
<name>A0ABT0X1A7_9ACTN</name>
<dbReference type="InterPro" id="IPR029493">
    <property type="entry name" value="RecD2-like_HHH"/>
</dbReference>
<dbReference type="RefSeq" id="WP_251407822.1">
    <property type="nucleotide sequence ID" value="NZ_JAMQGM010000001.1"/>
</dbReference>
<keyword evidence="3" id="KW-0347">Helicase</keyword>
<dbReference type="HAMAP" id="MF_01488">
    <property type="entry name" value="RecD2"/>
    <property type="match status" value="1"/>
</dbReference>
<dbReference type="Gene3D" id="2.30.30.940">
    <property type="match status" value="1"/>
</dbReference>
<dbReference type="InterPro" id="IPR055446">
    <property type="entry name" value="RecD2_N_OB"/>
</dbReference>